<dbReference type="EMBL" id="BDGG01000007">
    <property type="protein sequence ID" value="GAV01755.1"/>
    <property type="molecule type" value="Genomic_DNA"/>
</dbReference>
<sequence length="544" mass="61051">MARDRSPVAEGGGPVEAAISHKRRNSNSSQANGKTTDSSRSPSASPPSPSHRSLSLPAATTDGKISAKKKVSVTKPGIKEEVESGSGHPVTSPLIAGLPCYTWEEVAKHNTPASCWCYIGTKVYDITSWLDRHPGGRQVLLLSAGRDCTDLFISYHPFTEKPAQLLAKYCIGQVTTTEFPQYQPDSGFYKEVRQKVAEYFKENKLDSKDAKPGLTRLAIMMLVALTSYGLLISSVANQSCWVWQVLLAMLYGWAQALPLLHLMHDASHCAIGHSERGWAIIGRFTLDFFVGASMNSWHNQHILGHHVYTNVLGVDPDLPQGKTGSFRRVCSLQRWHWAYRLQHLYLLVLYGFTALKFRVNDITDLFIFKTVGPIRMNDIDNKEVLSQVCSKVFWILWRFVLPIACFGAAAGRFLLLQLVIEFITGYYLNFSFQISHVSPLCDFPDGEKPAVDDEWAYSQLKSTLDYAYHSKLTTFMNGALNYQSVHHLFPSVSQYHYPALAPIINSVGRKYGIKINYVNTFTEAFNLHLQHLYTLGVDSVFHHH</sequence>
<reference evidence="7 8" key="1">
    <citation type="journal article" date="2016" name="Nat. Commun.">
        <title>Extremotolerant tardigrade genome and improved radiotolerance of human cultured cells by tardigrade-unique protein.</title>
        <authorList>
            <person name="Hashimoto T."/>
            <person name="Horikawa D.D."/>
            <person name="Saito Y."/>
            <person name="Kuwahara H."/>
            <person name="Kozuka-Hata H."/>
            <person name="Shin-I T."/>
            <person name="Minakuchi Y."/>
            <person name="Ohishi K."/>
            <person name="Motoyama A."/>
            <person name="Aizu T."/>
            <person name="Enomoto A."/>
            <person name="Kondo K."/>
            <person name="Tanaka S."/>
            <person name="Hara Y."/>
            <person name="Koshikawa S."/>
            <person name="Sagara H."/>
            <person name="Miura T."/>
            <person name="Yokobori S."/>
            <person name="Miyagawa K."/>
            <person name="Suzuki Y."/>
            <person name="Kubo T."/>
            <person name="Oyama M."/>
            <person name="Kohara Y."/>
            <person name="Fujiyama A."/>
            <person name="Arakawa K."/>
            <person name="Katayama T."/>
            <person name="Toyoda A."/>
            <person name="Kunieda T."/>
        </authorList>
    </citation>
    <scope>NUCLEOTIDE SEQUENCE [LARGE SCALE GENOMIC DNA]</scope>
    <source>
        <strain evidence="7 8">YOKOZUNA-1</strain>
    </source>
</reference>
<dbReference type="InterPro" id="IPR036400">
    <property type="entry name" value="Cyt_B5-like_heme/steroid_sf"/>
</dbReference>
<dbReference type="GO" id="GO:0016717">
    <property type="term" value="F:oxidoreductase activity, acting on paired donors, with oxidation of a pair of donors resulting in the reduction of molecular oxygen to two molecules of water"/>
    <property type="evidence" value="ECO:0007669"/>
    <property type="project" value="TreeGrafter"/>
</dbReference>
<organism evidence="7 8">
    <name type="scientific">Ramazzottius varieornatus</name>
    <name type="common">Water bear</name>
    <name type="synonym">Tardigrade</name>
    <dbReference type="NCBI Taxonomy" id="947166"/>
    <lineage>
        <taxon>Eukaryota</taxon>
        <taxon>Metazoa</taxon>
        <taxon>Ecdysozoa</taxon>
        <taxon>Tardigrada</taxon>
        <taxon>Eutardigrada</taxon>
        <taxon>Parachela</taxon>
        <taxon>Hypsibioidea</taxon>
        <taxon>Ramazzottiidae</taxon>
        <taxon>Ramazzottius</taxon>
    </lineage>
</organism>
<dbReference type="GO" id="GO:0046872">
    <property type="term" value="F:metal ion binding"/>
    <property type="evidence" value="ECO:0007669"/>
    <property type="project" value="UniProtKB-KW"/>
</dbReference>
<keyword evidence="1" id="KW-0349">Heme</keyword>
<dbReference type="STRING" id="947166.A0A1D1VJF2"/>
<dbReference type="InterPro" id="IPR005804">
    <property type="entry name" value="FA_desaturase_dom"/>
</dbReference>
<protein>
    <recommendedName>
        <fullName evidence="6">Cytochrome b5 heme-binding domain-containing protein</fullName>
    </recommendedName>
</protein>
<evidence type="ECO:0000256" key="2">
    <source>
        <dbReference type="ARBA" id="ARBA00022723"/>
    </source>
</evidence>
<evidence type="ECO:0000256" key="5">
    <source>
        <dbReference type="SAM" id="Phobius"/>
    </source>
</evidence>
<evidence type="ECO:0000256" key="3">
    <source>
        <dbReference type="ARBA" id="ARBA00023004"/>
    </source>
</evidence>
<accession>A0A1D1VJF2</accession>
<dbReference type="PIRSF" id="PIRSF015921">
    <property type="entry name" value="FA_sphinglp_des"/>
    <property type="match status" value="1"/>
</dbReference>
<feature type="transmembrane region" description="Helical" evidence="5">
    <location>
        <begin position="395"/>
        <end position="415"/>
    </location>
</feature>
<feature type="transmembrane region" description="Helical" evidence="5">
    <location>
        <begin position="241"/>
        <end position="260"/>
    </location>
</feature>
<dbReference type="Proteomes" id="UP000186922">
    <property type="component" value="Unassembled WGS sequence"/>
</dbReference>
<dbReference type="Gene3D" id="3.10.120.10">
    <property type="entry name" value="Cytochrome b5-like heme/steroid binding domain"/>
    <property type="match status" value="1"/>
</dbReference>
<dbReference type="InterPro" id="IPR001199">
    <property type="entry name" value="Cyt_B5-like_heme/steroid-bd"/>
</dbReference>
<dbReference type="PROSITE" id="PS50255">
    <property type="entry name" value="CYTOCHROME_B5_2"/>
    <property type="match status" value="1"/>
</dbReference>
<keyword evidence="8" id="KW-1185">Reference proteome</keyword>
<dbReference type="GO" id="GO:0006636">
    <property type="term" value="P:unsaturated fatty acid biosynthetic process"/>
    <property type="evidence" value="ECO:0007669"/>
    <property type="project" value="UniProtKB-ARBA"/>
</dbReference>
<feature type="region of interest" description="Disordered" evidence="4">
    <location>
        <begin position="1"/>
        <end position="89"/>
    </location>
</feature>
<dbReference type="GO" id="GO:0042759">
    <property type="term" value="P:long-chain fatty acid biosynthetic process"/>
    <property type="evidence" value="ECO:0007669"/>
    <property type="project" value="UniProtKB-ARBA"/>
</dbReference>
<gene>
    <name evidence="7" type="primary">RvY_12414-1</name>
    <name evidence="7" type="synonym">RvY_12414.1</name>
    <name evidence="7" type="ORF">RvY_12414</name>
</gene>
<keyword evidence="2" id="KW-0479">Metal-binding</keyword>
<dbReference type="FunFam" id="3.10.120.10:FF:000007">
    <property type="entry name" value="Sulfite oxidase, mitochondrial"/>
    <property type="match status" value="1"/>
</dbReference>
<evidence type="ECO:0000256" key="4">
    <source>
        <dbReference type="SAM" id="MobiDB-lite"/>
    </source>
</evidence>
<dbReference type="CDD" id="cd03506">
    <property type="entry name" value="Delta6-FADS-like"/>
    <property type="match status" value="1"/>
</dbReference>
<dbReference type="GO" id="GO:0016020">
    <property type="term" value="C:membrane"/>
    <property type="evidence" value="ECO:0007669"/>
    <property type="project" value="TreeGrafter"/>
</dbReference>
<evidence type="ECO:0000313" key="8">
    <source>
        <dbReference type="Proteomes" id="UP000186922"/>
    </source>
</evidence>
<dbReference type="PANTHER" id="PTHR19353">
    <property type="entry name" value="FATTY ACID DESATURASE 2"/>
    <property type="match status" value="1"/>
</dbReference>
<dbReference type="InterPro" id="IPR012171">
    <property type="entry name" value="Fatty_acid_desaturase"/>
</dbReference>
<keyword evidence="5" id="KW-1133">Transmembrane helix</keyword>
<dbReference type="PRINTS" id="PR00363">
    <property type="entry name" value="CYTOCHROMEB5"/>
</dbReference>
<dbReference type="OrthoDB" id="260519at2759"/>
<feature type="transmembrane region" description="Helical" evidence="5">
    <location>
        <begin position="337"/>
        <end position="355"/>
    </location>
</feature>
<evidence type="ECO:0000259" key="6">
    <source>
        <dbReference type="PROSITE" id="PS50255"/>
    </source>
</evidence>
<evidence type="ECO:0000256" key="1">
    <source>
        <dbReference type="ARBA" id="ARBA00022617"/>
    </source>
</evidence>
<evidence type="ECO:0000313" key="7">
    <source>
        <dbReference type="EMBL" id="GAV01755.1"/>
    </source>
</evidence>
<dbReference type="AlphaFoldDB" id="A0A1D1VJF2"/>
<keyword evidence="5" id="KW-0472">Membrane</keyword>
<dbReference type="SMART" id="SM01117">
    <property type="entry name" value="Cyt-b5"/>
    <property type="match status" value="1"/>
</dbReference>
<keyword evidence="3" id="KW-0408">Iron</keyword>
<feature type="domain" description="Cytochrome b5 heme-binding" evidence="6">
    <location>
        <begin position="98"/>
        <end position="175"/>
    </location>
</feature>
<feature type="compositionally biased region" description="Polar residues" evidence="4">
    <location>
        <begin position="26"/>
        <end position="36"/>
    </location>
</feature>
<dbReference type="Pfam" id="PF00487">
    <property type="entry name" value="FA_desaturase"/>
    <property type="match status" value="1"/>
</dbReference>
<feature type="transmembrane region" description="Helical" evidence="5">
    <location>
        <begin position="214"/>
        <end position="235"/>
    </location>
</feature>
<dbReference type="PANTHER" id="PTHR19353:SF19">
    <property type="entry name" value="DELTA(5) FATTY ACID DESATURASE C-RELATED"/>
    <property type="match status" value="1"/>
</dbReference>
<comment type="caution">
    <text evidence="7">The sequence shown here is derived from an EMBL/GenBank/DDBJ whole genome shotgun (WGS) entry which is preliminary data.</text>
</comment>
<dbReference type="SUPFAM" id="SSF55856">
    <property type="entry name" value="Cytochrome b5-like heme/steroid binding domain"/>
    <property type="match status" value="1"/>
</dbReference>
<proteinExistence type="predicted"/>
<keyword evidence="5" id="KW-0812">Transmembrane</keyword>
<name>A0A1D1VJF2_RAMVA</name>
<dbReference type="Pfam" id="PF00173">
    <property type="entry name" value="Cyt-b5"/>
    <property type="match status" value="1"/>
</dbReference>